<dbReference type="EMBL" id="JAMKPW020000022">
    <property type="protein sequence ID" value="KAK8206864.1"/>
    <property type="molecule type" value="Genomic_DNA"/>
</dbReference>
<evidence type="ECO:0000313" key="1">
    <source>
        <dbReference type="EMBL" id="KAK8206864.1"/>
    </source>
</evidence>
<sequence length="347" mass="38643">MAAHPFGFVDQQEEDALHFIRLLNVEERPFVRVTKRLLGRDSLLRTFPTQLPTPPPDQQGVDEAAAATEAERQKQEEERRQWREDVHMDFAALESTFIRIQFLKDSNEKERQRYAAEKVKILETAQAVRDNTNELRLQLQQAQETLGLRKTYDELADKITSNRMLKPRDEQKANLEKLNAEIAELEMEGREYGTTWAERKEQFGRIVTEGRQMMRLIRGEKDEPEKEEGMEDGEDGEGSTKEASRIGTPRPDMGGATPLPGDSSTPASQGRAGNRATSGLGAGTPAHGTSRAPSPARHGSATPMQGKAQDVEMAEAAPTPHNAAIPELEEGEAAEDSVEDGERMDVT</sequence>
<evidence type="ECO:0000313" key="2">
    <source>
        <dbReference type="Proteomes" id="UP001320706"/>
    </source>
</evidence>
<proteinExistence type="predicted"/>
<organism evidence="1 2">
    <name type="scientific">Zalaria obscura</name>
    <dbReference type="NCBI Taxonomy" id="2024903"/>
    <lineage>
        <taxon>Eukaryota</taxon>
        <taxon>Fungi</taxon>
        <taxon>Dikarya</taxon>
        <taxon>Ascomycota</taxon>
        <taxon>Pezizomycotina</taxon>
        <taxon>Dothideomycetes</taxon>
        <taxon>Dothideomycetidae</taxon>
        <taxon>Dothideales</taxon>
        <taxon>Zalariaceae</taxon>
        <taxon>Zalaria</taxon>
    </lineage>
</organism>
<accession>A0ACC3SCR9</accession>
<name>A0ACC3SCR9_9PEZI</name>
<protein>
    <submittedName>
        <fullName evidence="1">Uncharacterized protein</fullName>
    </submittedName>
</protein>
<reference evidence="1" key="1">
    <citation type="submission" date="2024-02" db="EMBL/GenBank/DDBJ databases">
        <title>Metagenome Assembled Genome of Zalaria obscura JY119.</title>
        <authorList>
            <person name="Vighnesh L."/>
            <person name="Jagadeeshwari U."/>
            <person name="Venkata Ramana C."/>
            <person name="Sasikala C."/>
        </authorList>
    </citation>
    <scope>NUCLEOTIDE SEQUENCE</scope>
    <source>
        <strain evidence="1">JY119</strain>
    </source>
</reference>
<keyword evidence="2" id="KW-1185">Reference proteome</keyword>
<comment type="caution">
    <text evidence="1">The sequence shown here is derived from an EMBL/GenBank/DDBJ whole genome shotgun (WGS) entry which is preliminary data.</text>
</comment>
<gene>
    <name evidence="1" type="ORF">M8818_004699</name>
</gene>
<dbReference type="Proteomes" id="UP001320706">
    <property type="component" value="Unassembled WGS sequence"/>
</dbReference>